<dbReference type="Proteomes" id="UP001205843">
    <property type="component" value="Unassembled WGS sequence"/>
</dbReference>
<organism evidence="2 3">
    <name type="scientific">Natronocella acetinitrilica</name>
    <dbReference type="NCBI Taxonomy" id="414046"/>
    <lineage>
        <taxon>Bacteria</taxon>
        <taxon>Pseudomonadati</taxon>
        <taxon>Pseudomonadota</taxon>
        <taxon>Gammaproteobacteria</taxon>
        <taxon>Chromatiales</taxon>
        <taxon>Ectothiorhodospiraceae</taxon>
        <taxon>Natronocella</taxon>
    </lineage>
</organism>
<accession>A0AAE3KAF0</accession>
<feature type="signal peptide" evidence="1">
    <location>
        <begin position="1"/>
        <end position="21"/>
    </location>
</feature>
<protein>
    <recommendedName>
        <fullName evidence="4">DUF4189 domain-containing protein</fullName>
    </recommendedName>
</protein>
<evidence type="ECO:0000313" key="2">
    <source>
        <dbReference type="EMBL" id="MCP1674210.1"/>
    </source>
</evidence>
<dbReference type="AlphaFoldDB" id="A0AAE3KAF0"/>
<proteinExistence type="predicted"/>
<evidence type="ECO:0008006" key="4">
    <source>
        <dbReference type="Google" id="ProtNLM"/>
    </source>
</evidence>
<sequence>MKGTNLLAALLMLLAATACLGATGYLVAQTHEQAIGVVEGRLSSPDTAAACARAASALGFEVLRRGAEVEIAQRRLAAPERQYAQASAVILACTDYALEGFCAGEGCGEHQLNLVLRRAN</sequence>
<dbReference type="PROSITE" id="PS51257">
    <property type="entry name" value="PROKAR_LIPOPROTEIN"/>
    <property type="match status" value="1"/>
</dbReference>
<gene>
    <name evidence="2" type="ORF">J2T57_001312</name>
</gene>
<comment type="caution">
    <text evidence="2">The sequence shown here is derived from an EMBL/GenBank/DDBJ whole genome shotgun (WGS) entry which is preliminary data.</text>
</comment>
<feature type="chain" id="PRO_5041898245" description="DUF4189 domain-containing protein" evidence="1">
    <location>
        <begin position="22"/>
        <end position="120"/>
    </location>
</feature>
<keyword evidence="3" id="KW-1185">Reference proteome</keyword>
<keyword evidence="1" id="KW-0732">Signal</keyword>
<name>A0AAE3KAF0_9GAMM</name>
<reference evidence="2" key="1">
    <citation type="submission" date="2022-03" db="EMBL/GenBank/DDBJ databases">
        <title>Genomic Encyclopedia of Type Strains, Phase III (KMG-III): the genomes of soil and plant-associated and newly described type strains.</title>
        <authorList>
            <person name="Whitman W."/>
        </authorList>
    </citation>
    <scope>NUCLEOTIDE SEQUENCE</scope>
    <source>
        <strain evidence="2">ANL 6-2</strain>
    </source>
</reference>
<evidence type="ECO:0000256" key="1">
    <source>
        <dbReference type="SAM" id="SignalP"/>
    </source>
</evidence>
<dbReference type="EMBL" id="JALJXV010000003">
    <property type="protein sequence ID" value="MCP1674210.1"/>
    <property type="molecule type" value="Genomic_DNA"/>
</dbReference>
<dbReference type="RefSeq" id="WP_253476011.1">
    <property type="nucleotide sequence ID" value="NZ_JALJXV010000003.1"/>
</dbReference>
<evidence type="ECO:0000313" key="3">
    <source>
        <dbReference type="Proteomes" id="UP001205843"/>
    </source>
</evidence>